<dbReference type="RefSeq" id="WP_262600539.1">
    <property type="nucleotide sequence ID" value="NZ_CP103300.1"/>
</dbReference>
<dbReference type="EMBL" id="CP103300">
    <property type="protein sequence ID" value="UYM17822.1"/>
    <property type="molecule type" value="Genomic_DNA"/>
</dbReference>
<evidence type="ECO:0008006" key="4">
    <source>
        <dbReference type="Google" id="ProtNLM"/>
    </source>
</evidence>
<organism evidence="2 3">
    <name type="scientific">Endozoicomonas euniceicola</name>
    <dbReference type="NCBI Taxonomy" id="1234143"/>
    <lineage>
        <taxon>Bacteria</taxon>
        <taxon>Pseudomonadati</taxon>
        <taxon>Pseudomonadota</taxon>
        <taxon>Gammaproteobacteria</taxon>
        <taxon>Oceanospirillales</taxon>
        <taxon>Endozoicomonadaceae</taxon>
        <taxon>Endozoicomonas</taxon>
    </lineage>
</organism>
<keyword evidence="1" id="KW-1133">Transmembrane helix</keyword>
<accession>A0ABY6GZ27</accession>
<evidence type="ECO:0000256" key="1">
    <source>
        <dbReference type="SAM" id="Phobius"/>
    </source>
</evidence>
<gene>
    <name evidence="2" type="ORF">NX720_07930</name>
</gene>
<feature type="transmembrane region" description="Helical" evidence="1">
    <location>
        <begin position="216"/>
        <end position="236"/>
    </location>
</feature>
<feature type="transmembrane region" description="Helical" evidence="1">
    <location>
        <begin position="248"/>
        <end position="271"/>
    </location>
</feature>
<reference evidence="2" key="1">
    <citation type="submission" date="2022-10" db="EMBL/GenBank/DDBJ databases">
        <title>Completed Genome Sequence of two octocoral isolated bacterium, Endozoicomonas euniceicola EF212T and Endozoicomonas gorgoniicola PS125T.</title>
        <authorList>
            <person name="Chiou Y.-J."/>
            <person name="Chen Y.-H."/>
        </authorList>
    </citation>
    <scope>NUCLEOTIDE SEQUENCE</scope>
    <source>
        <strain evidence="2">EF212</strain>
    </source>
</reference>
<keyword evidence="1" id="KW-0472">Membrane</keyword>
<keyword evidence="1" id="KW-0812">Transmembrane</keyword>
<evidence type="ECO:0000313" key="3">
    <source>
        <dbReference type="Proteomes" id="UP001163255"/>
    </source>
</evidence>
<dbReference type="Proteomes" id="UP001163255">
    <property type="component" value="Chromosome"/>
</dbReference>
<evidence type="ECO:0000313" key="2">
    <source>
        <dbReference type="EMBL" id="UYM17822.1"/>
    </source>
</evidence>
<name>A0ABY6GZ27_9GAMM</name>
<protein>
    <recommendedName>
        <fullName evidence="4">Transmembrane protein</fullName>
    </recommendedName>
</protein>
<proteinExistence type="predicted"/>
<sequence length="337" mass="36638">MISKRPLSFILLRLFQRNVLSVFFLLLVYVFPASGASQSSGQKKLPDSHMFHNESNHTYTIQEVTTSGHDHDDHDHEHSHSHEGSLAFPIIMWSLETSHILITLQGGQVGWKTLVTALGLGGLSATAVNLASWYEGNKVSEGLKDLCDLAGHCAIAYIAFKEFQGVSASYSKIGDPDSQQLIPSSPNPLVMVLGSAMHFMKAAALSAPAVIEKDSVGAFFTPAIPIVSVIAAYFLGKRAVALSDPKKKIAYLIAGSGMLVIGTLPGVAAAVNTLGEHIYFDRTIVQLADESRPWQAQVMHTIGLERVTVGTLTAMTLFVAYSLYTLLPERFHLHHHH</sequence>
<feature type="transmembrane region" description="Helical" evidence="1">
    <location>
        <begin position="307"/>
        <end position="327"/>
    </location>
</feature>
<keyword evidence="3" id="KW-1185">Reference proteome</keyword>